<gene>
    <name evidence="2" type="ORF">AAHA92_32372</name>
</gene>
<comment type="caution">
    <text evidence="2">The sequence shown here is derived from an EMBL/GenBank/DDBJ whole genome shotgun (WGS) entry which is preliminary data.</text>
</comment>
<sequence length="341" mass="39356">MIVATWNVRGMQQLPRQAAIADFVHKHKIDVVGLLETKLKKQNVEYFLKNKFNEWKAVDNFELINNSRMLLLWNPRRVELEVVSVEEQAIHAKIRCLTSNNSFNFTLVYGLHSVPDRRPLWDSLIDHVLQDVPTLVSGDFNNVLSADERVGGVVPTEYEIKNMVDTCALLGLEDIMSTGCRFTWTNRRTLSKIDRAMINDAWFTKGYLASTEFLPSGAYSDHSPIVTTLFGNIVSYPKPFKFFNFWLKHAGFNKLVEENWAVDVRGKAQFVLAERGKLFKKHLKEFNFKEFSEISKRAKVEGEKLEAMQKMADNNTLNRALRDQIACQKKKTAYLQNSERD</sequence>
<dbReference type="AlphaFoldDB" id="A0ABD1FKI5"/>
<evidence type="ECO:0000259" key="1">
    <source>
        <dbReference type="Pfam" id="PF03372"/>
    </source>
</evidence>
<dbReference type="SUPFAM" id="SSF56219">
    <property type="entry name" value="DNase I-like"/>
    <property type="match status" value="1"/>
</dbReference>
<dbReference type="PANTHER" id="PTHR33710">
    <property type="entry name" value="BNAC02G09200D PROTEIN"/>
    <property type="match status" value="1"/>
</dbReference>
<dbReference type="PANTHER" id="PTHR33710:SF64">
    <property type="entry name" value="ENDONUCLEASE_EXONUCLEASE_PHOSPHATASE DOMAIN-CONTAINING PROTEIN"/>
    <property type="match status" value="1"/>
</dbReference>
<protein>
    <recommendedName>
        <fullName evidence="1">Endonuclease/exonuclease/phosphatase domain-containing protein</fullName>
    </recommendedName>
</protein>
<dbReference type="InterPro" id="IPR036691">
    <property type="entry name" value="Endo/exonu/phosph_ase_sf"/>
</dbReference>
<dbReference type="EMBL" id="JBEAFC010000014">
    <property type="protein sequence ID" value="KAL1532348.1"/>
    <property type="molecule type" value="Genomic_DNA"/>
</dbReference>
<reference evidence="2 3" key="1">
    <citation type="submission" date="2024-06" db="EMBL/GenBank/DDBJ databases">
        <title>A chromosome level genome sequence of Diviner's sage (Salvia divinorum).</title>
        <authorList>
            <person name="Ford S.A."/>
            <person name="Ro D.-K."/>
            <person name="Ness R.W."/>
            <person name="Phillips M.A."/>
        </authorList>
    </citation>
    <scope>NUCLEOTIDE SEQUENCE [LARGE SCALE GENOMIC DNA]</scope>
    <source>
        <strain evidence="2">SAF-2024a</strain>
        <tissue evidence="2">Leaf</tissue>
    </source>
</reference>
<keyword evidence="3" id="KW-1185">Reference proteome</keyword>
<dbReference type="Pfam" id="PF03372">
    <property type="entry name" value="Exo_endo_phos"/>
    <property type="match status" value="1"/>
</dbReference>
<evidence type="ECO:0000313" key="2">
    <source>
        <dbReference type="EMBL" id="KAL1532348.1"/>
    </source>
</evidence>
<feature type="domain" description="Endonuclease/exonuclease/phosphatase" evidence="1">
    <location>
        <begin position="4"/>
        <end position="222"/>
    </location>
</feature>
<dbReference type="Gene3D" id="3.60.10.10">
    <property type="entry name" value="Endonuclease/exonuclease/phosphatase"/>
    <property type="match status" value="1"/>
</dbReference>
<proteinExistence type="predicted"/>
<dbReference type="InterPro" id="IPR005135">
    <property type="entry name" value="Endo/exonuclease/phosphatase"/>
</dbReference>
<evidence type="ECO:0000313" key="3">
    <source>
        <dbReference type="Proteomes" id="UP001567538"/>
    </source>
</evidence>
<name>A0ABD1FKI5_SALDI</name>
<dbReference type="Proteomes" id="UP001567538">
    <property type="component" value="Unassembled WGS sequence"/>
</dbReference>
<organism evidence="2 3">
    <name type="scientific">Salvia divinorum</name>
    <name type="common">Maria pastora</name>
    <name type="synonym">Diviner's sage</name>
    <dbReference type="NCBI Taxonomy" id="28513"/>
    <lineage>
        <taxon>Eukaryota</taxon>
        <taxon>Viridiplantae</taxon>
        <taxon>Streptophyta</taxon>
        <taxon>Embryophyta</taxon>
        <taxon>Tracheophyta</taxon>
        <taxon>Spermatophyta</taxon>
        <taxon>Magnoliopsida</taxon>
        <taxon>eudicotyledons</taxon>
        <taxon>Gunneridae</taxon>
        <taxon>Pentapetalae</taxon>
        <taxon>asterids</taxon>
        <taxon>lamiids</taxon>
        <taxon>Lamiales</taxon>
        <taxon>Lamiaceae</taxon>
        <taxon>Nepetoideae</taxon>
        <taxon>Mentheae</taxon>
        <taxon>Salviinae</taxon>
        <taxon>Salvia</taxon>
        <taxon>Salvia subgen. Calosphace</taxon>
    </lineage>
</organism>
<accession>A0ABD1FKI5</accession>